<dbReference type="InterPro" id="IPR050984">
    <property type="entry name" value="Gfo/Idh/MocA_domain"/>
</dbReference>
<evidence type="ECO:0000256" key="2">
    <source>
        <dbReference type="ARBA" id="ARBA00023002"/>
    </source>
</evidence>
<dbReference type="SUPFAM" id="SSF51735">
    <property type="entry name" value="NAD(P)-binding Rossmann-fold domains"/>
    <property type="match status" value="1"/>
</dbReference>
<feature type="domain" description="GFO/IDH/MocA-like oxidoreductase" evidence="4">
    <location>
        <begin position="132"/>
        <end position="247"/>
    </location>
</feature>
<keyword evidence="2" id="KW-0560">Oxidoreductase</keyword>
<dbReference type="GO" id="GO:0000166">
    <property type="term" value="F:nucleotide binding"/>
    <property type="evidence" value="ECO:0007669"/>
    <property type="project" value="InterPro"/>
</dbReference>
<evidence type="ECO:0000256" key="1">
    <source>
        <dbReference type="ARBA" id="ARBA00010928"/>
    </source>
</evidence>
<accession>A0A382RVT7</accession>
<dbReference type="SUPFAM" id="SSF55347">
    <property type="entry name" value="Glyceraldehyde-3-phosphate dehydrogenase-like, C-terminal domain"/>
    <property type="match status" value="1"/>
</dbReference>
<dbReference type="AlphaFoldDB" id="A0A382RVT7"/>
<dbReference type="EMBL" id="UINC01124120">
    <property type="protein sequence ID" value="SVD01048.1"/>
    <property type="molecule type" value="Genomic_DNA"/>
</dbReference>
<dbReference type="InterPro" id="IPR055170">
    <property type="entry name" value="GFO_IDH_MocA-like_dom"/>
</dbReference>
<feature type="domain" description="Gfo/Idh/MocA-like oxidoreductase N-terminal" evidence="3">
    <location>
        <begin position="5"/>
        <end position="121"/>
    </location>
</feature>
<dbReference type="Pfam" id="PF01408">
    <property type="entry name" value="GFO_IDH_MocA"/>
    <property type="match status" value="1"/>
</dbReference>
<evidence type="ECO:0000259" key="4">
    <source>
        <dbReference type="Pfam" id="PF22725"/>
    </source>
</evidence>
<protein>
    <submittedName>
        <fullName evidence="5">Uncharacterized protein</fullName>
    </submittedName>
</protein>
<organism evidence="5">
    <name type="scientific">marine metagenome</name>
    <dbReference type="NCBI Taxonomy" id="408172"/>
    <lineage>
        <taxon>unclassified sequences</taxon>
        <taxon>metagenomes</taxon>
        <taxon>ecological metagenomes</taxon>
    </lineage>
</organism>
<reference evidence="5" key="1">
    <citation type="submission" date="2018-05" db="EMBL/GenBank/DDBJ databases">
        <authorList>
            <person name="Lanie J.A."/>
            <person name="Ng W.-L."/>
            <person name="Kazmierczak K.M."/>
            <person name="Andrzejewski T.M."/>
            <person name="Davidsen T.M."/>
            <person name="Wayne K.J."/>
            <person name="Tettelin H."/>
            <person name="Glass J.I."/>
            <person name="Rusch D."/>
            <person name="Podicherti R."/>
            <person name="Tsui H.-C.T."/>
            <person name="Winkler M.E."/>
        </authorList>
    </citation>
    <scope>NUCLEOTIDE SEQUENCE</scope>
</reference>
<sequence length="278" mass="31390">MHDKIKLAVWGVGRHARKRILAAIENSKSVELSGIYTRNQTHGKEEAKKRGCRYFLSSDEMLSDPNIQAVFLCTPTGLHFSQGKSVLQAGKHLWCEKPIATSFKHSQELIELAINKNLFVGEAYMYKYHLQFKKLKDTVEDKHLGRLMRLICRFSIPVLDQPGFRAIPNLGASALLDVGSYTFSMADELFSGSPHFDFAEHQMGANGIDRSGICILGYEGGSKAVLDWSYDSCYVNQIELWFERGTVFTDKIFSKADDYKPVLQIRSLNGTIKTEELP</sequence>
<proteinExistence type="inferred from homology"/>
<evidence type="ECO:0000313" key="5">
    <source>
        <dbReference type="EMBL" id="SVD01048.1"/>
    </source>
</evidence>
<dbReference type="PANTHER" id="PTHR22604">
    <property type="entry name" value="OXIDOREDUCTASES"/>
    <property type="match status" value="1"/>
</dbReference>
<evidence type="ECO:0000259" key="3">
    <source>
        <dbReference type="Pfam" id="PF01408"/>
    </source>
</evidence>
<dbReference type="Pfam" id="PF22725">
    <property type="entry name" value="GFO_IDH_MocA_C3"/>
    <property type="match status" value="1"/>
</dbReference>
<dbReference type="Gene3D" id="3.30.360.10">
    <property type="entry name" value="Dihydrodipicolinate Reductase, domain 2"/>
    <property type="match status" value="1"/>
</dbReference>
<feature type="non-terminal residue" evidence="5">
    <location>
        <position position="278"/>
    </location>
</feature>
<name>A0A382RVT7_9ZZZZ</name>
<gene>
    <name evidence="5" type="ORF">METZ01_LOCUS353902</name>
</gene>
<dbReference type="PANTHER" id="PTHR22604:SF105">
    <property type="entry name" value="TRANS-1,2-DIHYDROBENZENE-1,2-DIOL DEHYDROGENASE"/>
    <property type="match status" value="1"/>
</dbReference>
<comment type="similarity">
    <text evidence="1">Belongs to the Gfo/Idh/MocA family.</text>
</comment>
<dbReference type="Gene3D" id="3.40.50.720">
    <property type="entry name" value="NAD(P)-binding Rossmann-like Domain"/>
    <property type="match status" value="1"/>
</dbReference>
<dbReference type="InterPro" id="IPR036291">
    <property type="entry name" value="NAD(P)-bd_dom_sf"/>
</dbReference>
<dbReference type="GO" id="GO:0016491">
    <property type="term" value="F:oxidoreductase activity"/>
    <property type="evidence" value="ECO:0007669"/>
    <property type="project" value="UniProtKB-KW"/>
</dbReference>
<dbReference type="InterPro" id="IPR000683">
    <property type="entry name" value="Gfo/Idh/MocA-like_OxRdtase_N"/>
</dbReference>